<evidence type="ECO:0000313" key="1">
    <source>
        <dbReference type="EMBL" id="GMH60955.1"/>
    </source>
</evidence>
<dbReference type="Proteomes" id="UP001165082">
    <property type="component" value="Unassembled WGS sequence"/>
</dbReference>
<gene>
    <name evidence="1" type="ORF">TrRE_jg4032</name>
</gene>
<feature type="non-terminal residue" evidence="1">
    <location>
        <position position="139"/>
    </location>
</feature>
<proteinExistence type="predicted"/>
<sequence length="139" mass="15261">IKEKLKKDPAFVEEVAAAKDGFASNMSEVAKKEWKKRHPNALARMAAGGAAGVEFLDVMREQIKEKLKKDPAFVKEVEAAKVAWKPSMSKDDKADWARKHPSALVRMEAGQALKFTVQRGQGQIALGERASTAGKRATK</sequence>
<keyword evidence="2" id="KW-1185">Reference proteome</keyword>
<comment type="caution">
    <text evidence="1">The sequence shown here is derived from an EMBL/GenBank/DDBJ whole genome shotgun (WGS) entry which is preliminary data.</text>
</comment>
<reference evidence="1" key="1">
    <citation type="submission" date="2022-07" db="EMBL/GenBank/DDBJ databases">
        <title>Genome analysis of Parmales, a sister group of diatoms, reveals the evolutionary specialization of diatoms from phago-mixotrophs to photoautotrophs.</title>
        <authorList>
            <person name="Ban H."/>
            <person name="Sato S."/>
            <person name="Yoshikawa S."/>
            <person name="Kazumasa Y."/>
            <person name="Nakamura Y."/>
            <person name="Ichinomiya M."/>
            <person name="Saitoh K."/>
            <person name="Sato N."/>
            <person name="Blanc-Mathieu R."/>
            <person name="Endo H."/>
            <person name="Kuwata A."/>
            <person name="Ogata H."/>
        </authorList>
    </citation>
    <scope>NUCLEOTIDE SEQUENCE</scope>
</reference>
<name>A0A9W7A404_9STRA</name>
<organism evidence="1 2">
    <name type="scientific">Triparma retinervis</name>
    <dbReference type="NCBI Taxonomy" id="2557542"/>
    <lineage>
        <taxon>Eukaryota</taxon>
        <taxon>Sar</taxon>
        <taxon>Stramenopiles</taxon>
        <taxon>Ochrophyta</taxon>
        <taxon>Bolidophyceae</taxon>
        <taxon>Parmales</taxon>
        <taxon>Triparmaceae</taxon>
        <taxon>Triparma</taxon>
    </lineage>
</organism>
<evidence type="ECO:0000313" key="2">
    <source>
        <dbReference type="Proteomes" id="UP001165082"/>
    </source>
</evidence>
<dbReference type="EMBL" id="BRXZ01006456">
    <property type="protein sequence ID" value="GMH60955.1"/>
    <property type="molecule type" value="Genomic_DNA"/>
</dbReference>
<dbReference type="AlphaFoldDB" id="A0A9W7A404"/>
<protein>
    <submittedName>
        <fullName evidence="1">Uncharacterized protein</fullName>
    </submittedName>
</protein>
<feature type="non-terminal residue" evidence="1">
    <location>
        <position position="1"/>
    </location>
</feature>
<accession>A0A9W7A404</accession>